<evidence type="ECO:0000313" key="1">
    <source>
        <dbReference type="EMBL" id="MBC5677602.1"/>
    </source>
</evidence>
<proteinExistence type="predicted"/>
<protein>
    <submittedName>
        <fullName evidence="1">Uncharacterized protein</fullName>
    </submittedName>
</protein>
<name>A0ABR7FQY2_9FIRM</name>
<keyword evidence="2" id="KW-1185">Reference proteome</keyword>
<sequence>SFKTTDFDIGFISREDGFGAIIVMIDKGFDAKSCGFTVVGNALMRDSDTVKVMERLLSFPERKSKIHMHSQT</sequence>
<feature type="non-terminal residue" evidence="1">
    <location>
        <position position="1"/>
    </location>
</feature>
<accession>A0ABR7FQY2</accession>
<evidence type="ECO:0000313" key="2">
    <source>
        <dbReference type="Proteomes" id="UP000635828"/>
    </source>
</evidence>
<gene>
    <name evidence="1" type="ORF">H8S22_08255</name>
</gene>
<comment type="caution">
    <text evidence="1">The sequence shown here is derived from an EMBL/GenBank/DDBJ whole genome shotgun (WGS) entry which is preliminary data.</text>
</comment>
<dbReference type="EMBL" id="JACOOS010000007">
    <property type="protein sequence ID" value="MBC5677602.1"/>
    <property type="molecule type" value="Genomic_DNA"/>
</dbReference>
<organism evidence="1 2">
    <name type="scientific">Anaerostipes hominis</name>
    <name type="common">ex Liu et al. 2021</name>
    <dbReference type="NCBI Taxonomy" id="2763018"/>
    <lineage>
        <taxon>Bacteria</taxon>
        <taxon>Bacillati</taxon>
        <taxon>Bacillota</taxon>
        <taxon>Clostridia</taxon>
        <taxon>Lachnospirales</taxon>
        <taxon>Lachnospiraceae</taxon>
        <taxon>Anaerostipes</taxon>
    </lineage>
</organism>
<dbReference type="Proteomes" id="UP000635828">
    <property type="component" value="Unassembled WGS sequence"/>
</dbReference>
<reference evidence="1 2" key="1">
    <citation type="submission" date="2020-08" db="EMBL/GenBank/DDBJ databases">
        <title>Genome public.</title>
        <authorList>
            <person name="Liu C."/>
            <person name="Sun Q."/>
        </authorList>
    </citation>
    <scope>NUCLEOTIDE SEQUENCE [LARGE SCALE GENOMIC DNA]</scope>
    <source>
        <strain evidence="1 2">NSJ-7</strain>
    </source>
</reference>